<protein>
    <submittedName>
        <fullName evidence="3">Prolyl oligopeptidase family protein</fullName>
    </submittedName>
</protein>
<accession>A0A517YUG3</accession>
<evidence type="ECO:0000313" key="4">
    <source>
        <dbReference type="Proteomes" id="UP000317369"/>
    </source>
</evidence>
<evidence type="ECO:0000313" key="3">
    <source>
        <dbReference type="EMBL" id="QDU33846.1"/>
    </source>
</evidence>
<dbReference type="SUPFAM" id="SSF53474">
    <property type="entry name" value="alpha/beta-Hydrolases"/>
    <property type="match status" value="1"/>
</dbReference>
<reference evidence="3 4" key="1">
    <citation type="submission" date="2019-02" db="EMBL/GenBank/DDBJ databases">
        <title>Deep-cultivation of Planctomycetes and their phenomic and genomic characterization uncovers novel biology.</title>
        <authorList>
            <person name="Wiegand S."/>
            <person name="Jogler M."/>
            <person name="Boedeker C."/>
            <person name="Pinto D."/>
            <person name="Vollmers J."/>
            <person name="Rivas-Marin E."/>
            <person name="Kohn T."/>
            <person name="Peeters S.H."/>
            <person name="Heuer A."/>
            <person name="Rast P."/>
            <person name="Oberbeckmann S."/>
            <person name="Bunk B."/>
            <person name="Jeske O."/>
            <person name="Meyerdierks A."/>
            <person name="Storesund J.E."/>
            <person name="Kallscheuer N."/>
            <person name="Luecker S."/>
            <person name="Lage O.M."/>
            <person name="Pohl T."/>
            <person name="Merkel B.J."/>
            <person name="Hornburger P."/>
            <person name="Mueller R.-W."/>
            <person name="Bruemmer F."/>
            <person name="Labrenz M."/>
            <person name="Spormann A.M."/>
            <person name="Op den Camp H."/>
            <person name="Overmann J."/>
            <person name="Amann R."/>
            <person name="Jetten M.S.M."/>
            <person name="Mascher T."/>
            <person name="Medema M.H."/>
            <person name="Devos D.P."/>
            <person name="Kaster A.-K."/>
            <person name="Ovreas L."/>
            <person name="Rohde M."/>
            <person name="Galperin M.Y."/>
            <person name="Jogler C."/>
        </authorList>
    </citation>
    <scope>NUCLEOTIDE SEQUENCE [LARGE SCALE GENOMIC DNA]</scope>
    <source>
        <strain evidence="3 4">KS4</strain>
    </source>
</reference>
<dbReference type="KEGG" id="pcor:KS4_19040"/>
<dbReference type="InterPro" id="IPR029058">
    <property type="entry name" value="AB_hydrolase_fold"/>
</dbReference>
<evidence type="ECO:0000256" key="1">
    <source>
        <dbReference type="ARBA" id="ARBA00022729"/>
    </source>
</evidence>
<dbReference type="Pfam" id="PF00756">
    <property type="entry name" value="Esterase"/>
    <property type="match status" value="1"/>
</dbReference>
<keyword evidence="1 2" id="KW-0732">Signal</keyword>
<feature type="signal peptide" evidence="2">
    <location>
        <begin position="1"/>
        <end position="27"/>
    </location>
</feature>
<name>A0A517YUG3_9BACT</name>
<organism evidence="3 4">
    <name type="scientific">Poriferisphaera corsica</name>
    <dbReference type="NCBI Taxonomy" id="2528020"/>
    <lineage>
        <taxon>Bacteria</taxon>
        <taxon>Pseudomonadati</taxon>
        <taxon>Planctomycetota</taxon>
        <taxon>Phycisphaerae</taxon>
        <taxon>Phycisphaerales</taxon>
        <taxon>Phycisphaeraceae</taxon>
        <taxon>Poriferisphaera</taxon>
    </lineage>
</organism>
<sequence precursor="true">MHTLKYHHQSLKTIGLLMLLLVLQSCAASPVTDGKIIKPTNPQPVSKGTIYTSPDGLRYLVYTPRGYERSSEKAPLLLFLHGAEQRGNSFDMLRTVGPNIAYETGSLELPFILIAPQLEDNEAWNPRELSNLLDEVESNYRTDSSRIYVTGMSMGGYGTWILAGKTPERFAAIAPISSHAYVEQSLAVRQVTSWVFHGQHDPLVSVNEAIDMVKAIKALGGNTHLTIYEDADHDAWTRTYAASEFYEWLLDNKLQNESTQTK</sequence>
<keyword evidence="4" id="KW-1185">Reference proteome</keyword>
<gene>
    <name evidence="3" type="ORF">KS4_19040</name>
</gene>
<proteinExistence type="predicted"/>
<dbReference type="PANTHER" id="PTHR43037">
    <property type="entry name" value="UNNAMED PRODUCT-RELATED"/>
    <property type="match status" value="1"/>
</dbReference>
<dbReference type="EMBL" id="CP036425">
    <property type="protein sequence ID" value="QDU33846.1"/>
    <property type="molecule type" value="Genomic_DNA"/>
</dbReference>
<dbReference type="Proteomes" id="UP000317369">
    <property type="component" value="Chromosome"/>
</dbReference>
<dbReference type="PROSITE" id="PS51257">
    <property type="entry name" value="PROKAR_LIPOPROTEIN"/>
    <property type="match status" value="1"/>
</dbReference>
<dbReference type="InterPro" id="IPR000801">
    <property type="entry name" value="Esterase-like"/>
</dbReference>
<feature type="chain" id="PRO_5022083513" evidence="2">
    <location>
        <begin position="28"/>
        <end position="262"/>
    </location>
</feature>
<dbReference type="PANTHER" id="PTHR43037:SF1">
    <property type="entry name" value="BLL1128 PROTEIN"/>
    <property type="match status" value="1"/>
</dbReference>
<dbReference type="RefSeq" id="WP_200761110.1">
    <property type="nucleotide sequence ID" value="NZ_CP036425.1"/>
</dbReference>
<dbReference type="Gene3D" id="3.40.50.1820">
    <property type="entry name" value="alpha/beta hydrolase"/>
    <property type="match status" value="1"/>
</dbReference>
<dbReference type="InterPro" id="IPR050955">
    <property type="entry name" value="Plant_Biomass_Hydrol_Est"/>
</dbReference>
<dbReference type="AlphaFoldDB" id="A0A517YUG3"/>
<evidence type="ECO:0000256" key="2">
    <source>
        <dbReference type="SAM" id="SignalP"/>
    </source>
</evidence>